<feature type="binding site" evidence="15">
    <location>
        <position position="113"/>
    </location>
    <ligand>
        <name>S-adenosyl-L-methionine</name>
        <dbReference type="ChEBI" id="CHEBI:59789"/>
    </ligand>
</feature>
<dbReference type="CDD" id="cd02440">
    <property type="entry name" value="AdoMet_MTases"/>
    <property type="match status" value="1"/>
</dbReference>
<keyword evidence="7" id="KW-0949">S-adenosyl-L-methionine</keyword>
<dbReference type="SUPFAM" id="SSF53335">
    <property type="entry name" value="S-adenosyl-L-methionine-dependent methyltransferases"/>
    <property type="match status" value="1"/>
</dbReference>
<dbReference type="EC" id="2.1.1.56" evidence="3"/>
<feature type="binding site" evidence="15">
    <location>
        <position position="63"/>
    </location>
    <ligand>
        <name>S-adenosyl-L-methionine</name>
        <dbReference type="ChEBI" id="CHEBI:59789"/>
    </ligand>
</feature>
<dbReference type="PANTHER" id="PTHR12189:SF2">
    <property type="entry name" value="MRNA CAP GUANINE-N7 METHYLTRANSFERASE"/>
    <property type="match status" value="1"/>
</dbReference>
<dbReference type="GO" id="GO:0005634">
    <property type="term" value="C:nucleus"/>
    <property type="evidence" value="ECO:0007669"/>
    <property type="project" value="UniProtKB-SubCell"/>
</dbReference>
<dbReference type="OrthoDB" id="10248867at2759"/>
<comment type="function">
    <text evidence="1">Responsible for methylating the 5'-cap structure of mRNAs.</text>
</comment>
<feature type="site" description="mRNA cap binding" evidence="16">
    <location>
        <position position="66"/>
    </location>
</feature>
<gene>
    <name evidence="18" type="ORF">CANARDRAFT_193912</name>
</gene>
<comment type="subcellular location">
    <subcellularLocation>
        <location evidence="2">Nucleus</location>
    </subcellularLocation>
</comment>
<evidence type="ECO:0000256" key="6">
    <source>
        <dbReference type="ARBA" id="ARBA00022679"/>
    </source>
</evidence>
<dbReference type="Proteomes" id="UP000094801">
    <property type="component" value="Unassembled WGS sequence"/>
</dbReference>
<feature type="site" description="mRNA cap binding" evidence="16">
    <location>
        <position position="302"/>
    </location>
</feature>
<keyword evidence="5" id="KW-0507">mRNA processing</keyword>
<dbReference type="InterPro" id="IPR029063">
    <property type="entry name" value="SAM-dependent_MTases_sf"/>
</dbReference>
<dbReference type="Pfam" id="PF03291">
    <property type="entry name" value="mRNA_G-N7_MeTrfase"/>
    <property type="match status" value="1"/>
</dbReference>
<dbReference type="GO" id="GO:0003723">
    <property type="term" value="F:RNA binding"/>
    <property type="evidence" value="ECO:0007669"/>
    <property type="project" value="UniProtKB-KW"/>
</dbReference>
<feature type="site" description="mRNA cap binding" evidence="16">
    <location>
        <position position="234"/>
    </location>
</feature>
<dbReference type="PIRSF" id="PIRSF028762">
    <property type="entry name" value="ABD1"/>
    <property type="match status" value="1"/>
</dbReference>
<reference evidence="19" key="1">
    <citation type="submission" date="2016-04" db="EMBL/GenBank/DDBJ databases">
        <title>Comparative genomics of biotechnologically important yeasts.</title>
        <authorList>
            <consortium name="DOE Joint Genome Institute"/>
            <person name="Riley R."/>
            <person name="Haridas S."/>
            <person name="Wolfe K.H."/>
            <person name="Lopes M.R."/>
            <person name="Hittinger C.T."/>
            <person name="Goker M."/>
            <person name="Salamov A."/>
            <person name="Wisecaver J."/>
            <person name="Long T.M."/>
            <person name="Aerts A.L."/>
            <person name="Barry K."/>
            <person name="Choi C."/>
            <person name="Clum A."/>
            <person name="Coughlan A.Y."/>
            <person name="Deshpande S."/>
            <person name="Douglass A.P."/>
            <person name="Hanson S.J."/>
            <person name="Klenk H.-P."/>
            <person name="Labutti K."/>
            <person name="Lapidus A."/>
            <person name="Lindquist E."/>
            <person name="Lipzen A."/>
            <person name="Meier-Kolthoff J.P."/>
            <person name="Ohm R.A."/>
            <person name="Otillar R.P."/>
            <person name="Pangilinan J."/>
            <person name="Peng Y."/>
            <person name="Rokas A."/>
            <person name="Rosa C.A."/>
            <person name="Scheuner C."/>
            <person name="Sibirny A.A."/>
            <person name="Slot J.C."/>
            <person name="Stielow J.B."/>
            <person name="Sun H."/>
            <person name="Kurtzman C.P."/>
            <person name="Blackwell M."/>
            <person name="Grigoriev I.V."/>
            <person name="Jeffries T.W."/>
        </authorList>
    </citation>
    <scope>NUCLEOTIDE SEQUENCE [LARGE SCALE GENOMIC DNA]</scope>
    <source>
        <strain evidence="19">NRRL YB-2248</strain>
    </source>
</reference>
<proteinExistence type="predicted"/>
<dbReference type="InterPro" id="IPR039753">
    <property type="entry name" value="RG7MT1"/>
</dbReference>
<feature type="binding site" evidence="15">
    <location>
        <position position="140"/>
    </location>
    <ligand>
        <name>S-adenosyl-L-methionine</name>
        <dbReference type="ChEBI" id="CHEBI:59789"/>
    </ligand>
</feature>
<keyword evidence="10" id="KW-0539">Nucleus</keyword>
<comment type="catalytic activity">
    <reaction evidence="13">
        <text>a 5'-end (5'-triphosphoguanosine)-ribonucleoside in mRNA + S-adenosyl-L-methionine = a 5'-end (N(7)-methyl 5'-triphosphoguanosine)-ribonucleoside in mRNA + S-adenosyl-L-homocysteine</text>
        <dbReference type="Rhea" id="RHEA:67008"/>
        <dbReference type="Rhea" id="RHEA-COMP:17166"/>
        <dbReference type="Rhea" id="RHEA-COMP:17167"/>
        <dbReference type="ChEBI" id="CHEBI:57856"/>
        <dbReference type="ChEBI" id="CHEBI:59789"/>
        <dbReference type="ChEBI" id="CHEBI:156461"/>
        <dbReference type="ChEBI" id="CHEBI:167617"/>
        <dbReference type="EC" id="2.1.1.56"/>
    </reaction>
</comment>
<evidence type="ECO:0000256" key="11">
    <source>
        <dbReference type="ARBA" id="ARBA00032772"/>
    </source>
</evidence>
<evidence type="ECO:0000256" key="8">
    <source>
        <dbReference type="ARBA" id="ARBA00022884"/>
    </source>
</evidence>
<dbReference type="STRING" id="983967.A0A1E4T912"/>
<name>A0A1E4T912_9ASCO</name>
<evidence type="ECO:0000256" key="7">
    <source>
        <dbReference type="ARBA" id="ARBA00022691"/>
    </source>
</evidence>
<evidence type="ECO:0000259" key="17">
    <source>
        <dbReference type="PROSITE" id="PS51562"/>
    </source>
</evidence>
<dbReference type="PANTHER" id="PTHR12189">
    <property type="entry name" value="MRNA GUANINE-7- METHYLTRANSFERASE"/>
    <property type="match status" value="1"/>
</dbReference>
<protein>
    <recommendedName>
        <fullName evidence="14">mRNA cap guanine-N(7) methyltransferase</fullName>
        <ecNumber evidence="3">2.1.1.56</ecNumber>
    </recommendedName>
    <alternativeName>
        <fullName evidence="11">mRNA (guanine-N(7))-methyltransferase</fullName>
    </alternativeName>
    <alternativeName>
        <fullName evidence="12">mRNA cap methyltransferase</fullName>
    </alternativeName>
</protein>
<evidence type="ECO:0000256" key="16">
    <source>
        <dbReference type="PIRSR" id="PIRSR028762-2"/>
    </source>
</evidence>
<keyword evidence="4" id="KW-0489">Methyltransferase</keyword>
<keyword evidence="9 16" id="KW-0506">mRNA capping</keyword>
<feature type="site" description="mRNA cap binding" evidence="16">
    <location>
        <position position="144"/>
    </location>
</feature>
<keyword evidence="6" id="KW-0808">Transferase</keyword>
<feature type="domain" description="MRNA cap 0 methyltransferase" evidence="17">
    <location>
        <begin position="32"/>
        <end position="310"/>
    </location>
</feature>
<dbReference type="GO" id="GO:0004482">
    <property type="term" value="F:mRNA 5'-cap (guanine-N7-)-methyltransferase activity"/>
    <property type="evidence" value="ECO:0007669"/>
    <property type="project" value="UniProtKB-EC"/>
</dbReference>
<feature type="binding site" evidence="16">
    <location>
        <begin position="41"/>
        <end position="42"/>
    </location>
    <ligand>
        <name>mRNA</name>
        <dbReference type="ChEBI" id="CHEBI:33699"/>
    </ligand>
</feature>
<evidence type="ECO:0000256" key="14">
    <source>
        <dbReference type="ARBA" id="ARBA00049739"/>
    </source>
</evidence>
<dbReference type="InterPro" id="IPR016899">
    <property type="entry name" value="mRNA_G-N7_MeTrfase_euk"/>
</dbReference>
<keyword evidence="19" id="KW-1185">Reference proteome</keyword>
<dbReference type="AlphaFoldDB" id="A0A1E4T912"/>
<evidence type="ECO:0000256" key="10">
    <source>
        <dbReference type="ARBA" id="ARBA00023242"/>
    </source>
</evidence>
<evidence type="ECO:0000256" key="1">
    <source>
        <dbReference type="ARBA" id="ARBA00003378"/>
    </source>
</evidence>
<organism evidence="18 19">
    <name type="scientific">[Candida] arabinofermentans NRRL YB-2248</name>
    <dbReference type="NCBI Taxonomy" id="983967"/>
    <lineage>
        <taxon>Eukaryota</taxon>
        <taxon>Fungi</taxon>
        <taxon>Dikarya</taxon>
        <taxon>Ascomycota</taxon>
        <taxon>Saccharomycotina</taxon>
        <taxon>Pichiomycetes</taxon>
        <taxon>Pichiales</taxon>
        <taxon>Pichiaceae</taxon>
        <taxon>Ogataea</taxon>
        <taxon>Ogataea/Candida clade</taxon>
    </lineage>
</organism>
<feature type="site" description="mRNA cap binding" evidence="16">
    <location>
        <position position="97"/>
    </location>
</feature>
<feature type="binding site" evidence="15">
    <location>
        <position position="45"/>
    </location>
    <ligand>
        <name>S-adenosyl-L-methionine</name>
        <dbReference type="ChEBI" id="CHEBI:59789"/>
    </ligand>
</feature>
<evidence type="ECO:0000256" key="13">
    <source>
        <dbReference type="ARBA" id="ARBA00044712"/>
    </source>
</evidence>
<evidence type="ECO:0000256" key="3">
    <source>
        <dbReference type="ARBA" id="ARBA00011926"/>
    </source>
</evidence>
<dbReference type="InterPro" id="IPR004971">
    <property type="entry name" value="mRNA_G-N7_MeTrfase_dom"/>
</dbReference>
<keyword evidence="8" id="KW-0694">RNA-binding</keyword>
<evidence type="ECO:0000256" key="15">
    <source>
        <dbReference type="PIRSR" id="PIRSR028762-1"/>
    </source>
</evidence>
<accession>A0A1E4T912</accession>
<evidence type="ECO:0000256" key="4">
    <source>
        <dbReference type="ARBA" id="ARBA00022603"/>
    </source>
</evidence>
<sequence length="312" mass="36285">MVGLTQEQKDEIIRNKYNQQAHFSRRHKRKESKIYTLRSFNNCIKYILVNKYGKPHGNVLDLGCGKGGDMAKWESIGTESYVGIDLSDQSIKEAISRYRKSRYQFHAIFATGDAFNVPIPKLLENFKEEVNLEFDTVSMQFCLHYAFDSEETIRHLLENISRSLKVGGMFIGTIPSSDFINWKLKKLPPGEKKWGNSIYSVEFHKDPPRDGKFPDPFGNMYTYYLVDAVDNVPEFVVPFEKLRSLCESYNLELRYKKNFFELFNKEIPTYFKKFPIPLIESLRKPDGTYGVSGEDRDACSFYLAFAFEKTGY</sequence>
<dbReference type="Gene3D" id="3.40.50.150">
    <property type="entry name" value="Vaccinia Virus protein VP39"/>
    <property type="match status" value="1"/>
</dbReference>
<evidence type="ECO:0000256" key="5">
    <source>
        <dbReference type="ARBA" id="ARBA00022664"/>
    </source>
</evidence>
<evidence type="ECO:0000256" key="2">
    <source>
        <dbReference type="ARBA" id="ARBA00004123"/>
    </source>
</evidence>
<dbReference type="PROSITE" id="PS51562">
    <property type="entry name" value="RNA_CAP0_MT"/>
    <property type="match status" value="1"/>
</dbReference>
<evidence type="ECO:0000256" key="12">
    <source>
        <dbReference type="ARBA" id="ARBA00033387"/>
    </source>
</evidence>
<evidence type="ECO:0000313" key="19">
    <source>
        <dbReference type="Proteomes" id="UP000094801"/>
    </source>
</evidence>
<feature type="site" description="mRNA cap binding" evidence="16">
    <location>
        <position position="72"/>
    </location>
</feature>
<dbReference type="EMBL" id="KV453847">
    <property type="protein sequence ID" value="ODV88234.1"/>
    <property type="molecule type" value="Genomic_DNA"/>
</dbReference>
<evidence type="ECO:0000313" key="18">
    <source>
        <dbReference type="EMBL" id="ODV88234.1"/>
    </source>
</evidence>
<feature type="binding site" evidence="15">
    <location>
        <position position="145"/>
    </location>
    <ligand>
        <name>S-adenosyl-L-methionine</name>
        <dbReference type="ChEBI" id="CHEBI:59789"/>
    </ligand>
</feature>
<evidence type="ECO:0000256" key="9">
    <source>
        <dbReference type="ARBA" id="ARBA00023042"/>
    </source>
</evidence>
<feature type="binding site" evidence="15">
    <location>
        <position position="85"/>
    </location>
    <ligand>
        <name>S-adenosyl-L-methionine</name>
        <dbReference type="ChEBI" id="CHEBI:59789"/>
    </ligand>
</feature>